<evidence type="ECO:0000313" key="3">
    <source>
        <dbReference type="Proteomes" id="UP000465601"/>
    </source>
</evidence>
<feature type="transmembrane region" description="Helical" evidence="1">
    <location>
        <begin position="82"/>
        <end position="102"/>
    </location>
</feature>
<sequence>MSFHNVCIKDKYHKNFIVVIAITALVIIALIALAITLYFHRDLTFARLLAGVSLGLLVFILVILLTTISSAILMWYNIPIPTYISPFAKLSLMLLFPITSYIGKALGIRTEDIGRTYTLINNQLVMANTYEISGQDILLLTPHCLQKSFCPHKITHNIDNCKRCGKCDVDKLLEMKEKYGVSINIVTGGSLARKIISKTKPQAIIAIACERDLISGLKDVKGIPVVAVVNKRPEGPCFNTEADIEEVEKAIIHFIKE</sequence>
<dbReference type="EMBL" id="WBZB01000004">
    <property type="protein sequence ID" value="KAB3533139.1"/>
    <property type="molecule type" value="Genomic_DNA"/>
</dbReference>
<dbReference type="Proteomes" id="UP000465601">
    <property type="component" value="Unassembled WGS sequence"/>
</dbReference>
<name>A0A833HRC5_9FIRM</name>
<keyword evidence="1" id="KW-0472">Membrane</keyword>
<organism evidence="2 3">
    <name type="scientific">Alkaliphilus serpentinus</name>
    <dbReference type="NCBI Taxonomy" id="1482731"/>
    <lineage>
        <taxon>Bacteria</taxon>
        <taxon>Bacillati</taxon>
        <taxon>Bacillota</taxon>
        <taxon>Clostridia</taxon>
        <taxon>Peptostreptococcales</taxon>
        <taxon>Natronincolaceae</taxon>
        <taxon>Alkaliphilus</taxon>
    </lineage>
</organism>
<dbReference type="PANTHER" id="PTHR43801">
    <property type="entry name" value="NUCLEOTIDE-BINDING PROTEIN-RELATED"/>
    <property type="match status" value="1"/>
</dbReference>
<evidence type="ECO:0000313" key="2">
    <source>
        <dbReference type="EMBL" id="KAB3533139.1"/>
    </source>
</evidence>
<keyword evidence="3" id="KW-1185">Reference proteome</keyword>
<proteinExistence type="predicted"/>
<protein>
    <submittedName>
        <fullName evidence="2">DUF116 domain-containing protein</fullName>
    </submittedName>
</protein>
<dbReference type="AlphaFoldDB" id="A0A833HRC5"/>
<dbReference type="InterPro" id="IPR002829">
    <property type="entry name" value="DUF116"/>
</dbReference>
<gene>
    <name evidence="2" type="ORF">F8153_00895</name>
</gene>
<evidence type="ECO:0000256" key="1">
    <source>
        <dbReference type="SAM" id="Phobius"/>
    </source>
</evidence>
<reference evidence="2 3" key="1">
    <citation type="submission" date="2019-10" db="EMBL/GenBank/DDBJ databases">
        <title>Alkaliphilus serpentinus sp. nov. and Alkaliphilus pronyensis sp. nov., two novel anaerobic alkaliphilic species isolated from the serpentinized-hosted hydrothermal field of the Prony Bay (New Caledonia).</title>
        <authorList>
            <person name="Postec A."/>
        </authorList>
    </citation>
    <scope>NUCLEOTIDE SEQUENCE [LARGE SCALE GENOMIC DNA]</scope>
    <source>
        <strain evidence="2 3">LacT</strain>
    </source>
</reference>
<feature type="transmembrane region" description="Helical" evidence="1">
    <location>
        <begin position="16"/>
        <end position="39"/>
    </location>
</feature>
<keyword evidence="1" id="KW-0812">Transmembrane</keyword>
<dbReference type="PANTHER" id="PTHR43801:SF1">
    <property type="entry name" value="POLYPRENYL SYNTHETASE"/>
    <property type="match status" value="1"/>
</dbReference>
<keyword evidence="1" id="KW-1133">Transmembrane helix</keyword>
<feature type="transmembrane region" description="Helical" evidence="1">
    <location>
        <begin position="51"/>
        <end position="76"/>
    </location>
</feature>
<dbReference type="Pfam" id="PF01976">
    <property type="entry name" value="DUF116"/>
    <property type="match status" value="1"/>
</dbReference>
<comment type="caution">
    <text evidence="2">The sequence shown here is derived from an EMBL/GenBank/DDBJ whole genome shotgun (WGS) entry which is preliminary data.</text>
</comment>
<accession>A0A833HRC5</accession>
<dbReference type="RefSeq" id="WP_151864464.1">
    <property type="nucleotide sequence ID" value="NZ_WBZB01000004.1"/>
</dbReference>
<dbReference type="OrthoDB" id="9787348at2"/>